<dbReference type="InterPro" id="IPR052049">
    <property type="entry name" value="Electron_transfer_protein"/>
</dbReference>
<evidence type="ECO:0000256" key="1">
    <source>
        <dbReference type="ARBA" id="ARBA00004651"/>
    </source>
</evidence>
<keyword evidence="5 7" id="KW-1133">Transmembrane helix</keyword>
<feature type="transmembrane region" description="Helical" evidence="7">
    <location>
        <begin position="153"/>
        <end position="180"/>
    </location>
</feature>
<accession>A0A1E3XAD0</accession>
<dbReference type="Pfam" id="PF03916">
    <property type="entry name" value="NrfD"/>
    <property type="match status" value="1"/>
</dbReference>
<feature type="transmembrane region" description="Helical" evidence="7">
    <location>
        <begin position="238"/>
        <end position="257"/>
    </location>
</feature>
<evidence type="ECO:0000256" key="2">
    <source>
        <dbReference type="ARBA" id="ARBA00008929"/>
    </source>
</evidence>
<protein>
    <submittedName>
        <fullName evidence="8">Putative hydrogenase 2 b cytochrome subunit</fullName>
    </submittedName>
</protein>
<comment type="caution">
    <text evidence="8">The sequence shown here is derived from an EMBL/GenBank/DDBJ whole genome shotgun (WGS) entry which is preliminary data.</text>
</comment>
<dbReference type="PANTHER" id="PTHR34856">
    <property type="entry name" value="PROTEIN NRFD"/>
    <property type="match status" value="1"/>
</dbReference>
<dbReference type="PANTHER" id="PTHR34856:SF2">
    <property type="entry name" value="PROTEIN NRFD"/>
    <property type="match status" value="1"/>
</dbReference>
<feature type="transmembrane region" description="Helical" evidence="7">
    <location>
        <begin position="200"/>
        <end position="218"/>
    </location>
</feature>
<keyword evidence="6 7" id="KW-0472">Membrane</keyword>
<evidence type="ECO:0000256" key="4">
    <source>
        <dbReference type="ARBA" id="ARBA00022692"/>
    </source>
</evidence>
<keyword evidence="3" id="KW-1003">Cell membrane</keyword>
<name>A0A1E3XAD0_9BACT</name>
<dbReference type="Proteomes" id="UP000094056">
    <property type="component" value="Unassembled WGS sequence"/>
</dbReference>
<feature type="transmembrane region" description="Helical" evidence="7">
    <location>
        <begin position="20"/>
        <end position="43"/>
    </location>
</feature>
<evidence type="ECO:0000256" key="7">
    <source>
        <dbReference type="SAM" id="Phobius"/>
    </source>
</evidence>
<feature type="transmembrane region" description="Helical" evidence="7">
    <location>
        <begin position="125"/>
        <end position="147"/>
    </location>
</feature>
<dbReference type="Gene3D" id="1.20.1630.10">
    <property type="entry name" value="Formate dehydrogenase/DMSO reductase domain"/>
    <property type="match status" value="1"/>
</dbReference>
<organism evidence="8 9">
    <name type="scientific">Candidatus Scalindua rubra</name>
    <dbReference type="NCBI Taxonomy" id="1872076"/>
    <lineage>
        <taxon>Bacteria</taxon>
        <taxon>Pseudomonadati</taxon>
        <taxon>Planctomycetota</taxon>
        <taxon>Candidatus Brocadiia</taxon>
        <taxon>Candidatus Brocadiales</taxon>
        <taxon>Candidatus Scalinduaceae</taxon>
        <taxon>Candidatus Scalindua</taxon>
    </lineage>
</organism>
<dbReference type="AlphaFoldDB" id="A0A1E3XAD0"/>
<dbReference type="InterPro" id="IPR005614">
    <property type="entry name" value="NrfD-like"/>
</dbReference>
<proteinExistence type="inferred from homology"/>
<evidence type="ECO:0000256" key="5">
    <source>
        <dbReference type="ARBA" id="ARBA00022989"/>
    </source>
</evidence>
<feature type="transmembrane region" description="Helical" evidence="7">
    <location>
        <begin position="50"/>
        <end position="72"/>
    </location>
</feature>
<feature type="transmembrane region" description="Helical" evidence="7">
    <location>
        <begin position="92"/>
        <end position="113"/>
    </location>
</feature>
<keyword evidence="4 7" id="KW-0812">Transmembrane</keyword>
<evidence type="ECO:0000313" key="9">
    <source>
        <dbReference type="Proteomes" id="UP000094056"/>
    </source>
</evidence>
<dbReference type="GO" id="GO:0005886">
    <property type="term" value="C:plasma membrane"/>
    <property type="evidence" value="ECO:0007669"/>
    <property type="project" value="UniProtKB-SubCell"/>
</dbReference>
<gene>
    <name evidence="8" type="ORF">SCARUB_02943</name>
</gene>
<feature type="transmembrane region" description="Helical" evidence="7">
    <location>
        <begin position="264"/>
        <end position="285"/>
    </location>
</feature>
<evidence type="ECO:0000256" key="3">
    <source>
        <dbReference type="ARBA" id="ARBA00022475"/>
    </source>
</evidence>
<reference evidence="8 9" key="1">
    <citation type="submission" date="2016-07" db="EMBL/GenBank/DDBJ databases">
        <title>Draft genome of Scalindua rubra, obtained from a brine-seawater interface in the Red Sea, sheds light on salt adaptation in anammox bacteria.</title>
        <authorList>
            <person name="Speth D.R."/>
            <person name="Lagkouvardos I."/>
            <person name="Wang Y."/>
            <person name="Qian P.-Y."/>
            <person name="Dutilh B.E."/>
            <person name="Jetten M.S."/>
        </authorList>
    </citation>
    <scope>NUCLEOTIDE SEQUENCE [LARGE SCALE GENOMIC DNA]</scope>
    <source>
        <strain evidence="8">BSI-1</strain>
    </source>
</reference>
<dbReference type="EMBL" id="MAYW01000086">
    <property type="protein sequence ID" value="ODS31934.1"/>
    <property type="molecule type" value="Genomic_DNA"/>
</dbReference>
<comment type="subcellular location">
    <subcellularLocation>
        <location evidence="1">Cell membrane</location>
        <topology evidence="1">Multi-pass membrane protein</topology>
    </subcellularLocation>
</comment>
<evidence type="ECO:0000313" key="8">
    <source>
        <dbReference type="EMBL" id="ODS31934.1"/>
    </source>
</evidence>
<evidence type="ECO:0000256" key="6">
    <source>
        <dbReference type="ARBA" id="ARBA00023136"/>
    </source>
</evidence>
<sequence>MIETYYNVFHNVPWGFWIPLYFYFTGLSAGSFVLSSLSTVFGLKQFKTLAFTAGISAVVLLLLAPMFLILDLGQPFRFWKVLVPWYFNPHSVVSWGSWLLTIYPIVLLIYCWYMFKEKEKMVKIFGISTLPLAIAVHGYTGFVFGLIKARVYWYSAIMPGYFLTSAILSGIGLLIIIILIKDKLAGGSAISELFSPLKKMMIAIIILDLFWVFCWKITLLSGTDEARASALIALKDPLYIFGELLVGMFVPLFLLTYPKTRNSVGWLAVSSVLVLIGVFLMRYTLVFTGFEIPLS</sequence>
<comment type="similarity">
    <text evidence="2">Belongs to the NrfD family.</text>
</comment>